<dbReference type="EMBL" id="KQ086006">
    <property type="protein sequence ID" value="KLO11208.1"/>
    <property type="molecule type" value="Genomic_DNA"/>
</dbReference>
<evidence type="ECO:0000256" key="1">
    <source>
        <dbReference type="SAM" id="MobiDB-lite"/>
    </source>
</evidence>
<protein>
    <submittedName>
        <fullName evidence="2">Uncharacterized protein</fullName>
    </submittedName>
</protein>
<dbReference type="Proteomes" id="UP000053477">
    <property type="component" value="Unassembled WGS sequence"/>
</dbReference>
<reference evidence="2 3" key="1">
    <citation type="submission" date="2015-04" db="EMBL/GenBank/DDBJ databases">
        <title>Complete genome sequence of Schizopora paradoxa KUC8140, a cosmopolitan wood degrader in East Asia.</title>
        <authorList>
            <consortium name="DOE Joint Genome Institute"/>
            <person name="Min B."/>
            <person name="Park H."/>
            <person name="Jang Y."/>
            <person name="Kim J.-J."/>
            <person name="Kim K.H."/>
            <person name="Pangilinan J."/>
            <person name="Lipzen A."/>
            <person name="Riley R."/>
            <person name="Grigoriev I.V."/>
            <person name="Spatafora J.W."/>
            <person name="Choi I.-G."/>
        </authorList>
    </citation>
    <scope>NUCLEOTIDE SEQUENCE [LARGE SCALE GENOMIC DNA]</scope>
    <source>
        <strain evidence="2 3">KUC8140</strain>
    </source>
</reference>
<sequence>MTRQPLAERGLEWLDVPADCDQPPLIEFWECAGVHQEHPFIFKLTPDILLDIFTMLLPSSIRDSNILTDEVIAQEYFSTTAPYNISRVCRNWREFIFSSPSLWNHFGLSFRDPSELILKNALSHIALHLEKSHDIPLFCAISLIGLYESTYTANVLREMERHQKRWRKIQLWFDSLPASFQTNPAPVHDRSSCCRDLDDYDDYDDDHYFMGHVDFLPEGLMPPPGSPTANAFIEEIDNDAPLGLANDNLNLVEQHNASQEGINLQLADNILNFEVNNFWDPDLDLDLLPDLPDFDDEGDNVGDHNLIPGAQNPNQAEDNSPPGTPNPVISQPGSPAIADIDLTPVPPAVTTDEPYVSPRLLTEELTQLEELSLNNAHVFRLQAAKDKFQPGLIPSLRRLTLEMAEDCEKLAQWLQTACNLEELTIAFYSSDSGHRYPHQASPIHLERLQMINITRGLRREWDSNQLTSAAKAGVFVMRHLTCPVLTRLSVRLGGDECAQHLLEFSARSSPPLQTLDLHIIDRPSNGDGGQILLLTRINEALALLPTITTFRLASRSIDNIGQLLEALQSRSPLLLPSLEHLEFLFACAQPSQFVDLVRFRWRGAQKRGQRALKTLVLEQCLTRRYGPRLPTFSSKEDFSQLSREWVGVKEFVQEGLRFEVI</sequence>
<feature type="region of interest" description="Disordered" evidence="1">
    <location>
        <begin position="290"/>
        <end position="351"/>
    </location>
</feature>
<organism evidence="2 3">
    <name type="scientific">Schizopora paradoxa</name>
    <dbReference type="NCBI Taxonomy" id="27342"/>
    <lineage>
        <taxon>Eukaryota</taxon>
        <taxon>Fungi</taxon>
        <taxon>Dikarya</taxon>
        <taxon>Basidiomycota</taxon>
        <taxon>Agaricomycotina</taxon>
        <taxon>Agaricomycetes</taxon>
        <taxon>Hymenochaetales</taxon>
        <taxon>Schizoporaceae</taxon>
        <taxon>Schizopora</taxon>
    </lineage>
</organism>
<accession>A0A0H2RP07</accession>
<dbReference type="InterPro" id="IPR032675">
    <property type="entry name" value="LRR_dom_sf"/>
</dbReference>
<dbReference type="InParanoid" id="A0A0H2RP07"/>
<evidence type="ECO:0000313" key="3">
    <source>
        <dbReference type="Proteomes" id="UP000053477"/>
    </source>
</evidence>
<dbReference type="SUPFAM" id="SSF52047">
    <property type="entry name" value="RNI-like"/>
    <property type="match status" value="1"/>
</dbReference>
<dbReference type="OrthoDB" id="2984936at2759"/>
<dbReference type="Gene3D" id="1.20.1280.50">
    <property type="match status" value="1"/>
</dbReference>
<name>A0A0H2RP07_9AGAM</name>
<dbReference type="AlphaFoldDB" id="A0A0H2RP07"/>
<keyword evidence="3" id="KW-1185">Reference proteome</keyword>
<dbReference type="Gene3D" id="3.80.10.10">
    <property type="entry name" value="Ribonuclease Inhibitor"/>
    <property type="match status" value="1"/>
</dbReference>
<evidence type="ECO:0000313" key="2">
    <source>
        <dbReference type="EMBL" id="KLO11208.1"/>
    </source>
</evidence>
<proteinExistence type="predicted"/>
<gene>
    <name evidence="2" type="ORF">SCHPADRAFT_999090</name>
</gene>
<feature type="compositionally biased region" description="Acidic residues" evidence="1">
    <location>
        <begin position="290"/>
        <end position="300"/>
    </location>
</feature>